<organism evidence="2 3">
    <name type="scientific">Pseudoalteromonas phenolica</name>
    <dbReference type="NCBI Taxonomy" id="161398"/>
    <lineage>
        <taxon>Bacteria</taxon>
        <taxon>Pseudomonadati</taxon>
        <taxon>Pseudomonadota</taxon>
        <taxon>Gammaproteobacteria</taxon>
        <taxon>Alteromonadales</taxon>
        <taxon>Pseudoalteromonadaceae</taxon>
        <taxon>Pseudoalteromonas</taxon>
    </lineage>
</organism>
<name>A0A5S3YV22_9GAMM</name>
<dbReference type="EMBL" id="PNCM01000014">
    <property type="protein sequence ID" value="TMP81609.1"/>
    <property type="molecule type" value="Genomic_DNA"/>
</dbReference>
<protein>
    <recommendedName>
        <fullName evidence="1">HTH luxR-type domain-containing protein</fullName>
    </recommendedName>
</protein>
<dbReference type="SUPFAM" id="SSF46894">
    <property type="entry name" value="C-terminal effector domain of the bipartite response regulators"/>
    <property type="match status" value="1"/>
</dbReference>
<dbReference type="OrthoDB" id="6402327at2"/>
<dbReference type="GO" id="GO:0006355">
    <property type="term" value="P:regulation of DNA-templated transcription"/>
    <property type="evidence" value="ECO:0007669"/>
    <property type="project" value="InterPro"/>
</dbReference>
<dbReference type="Pfam" id="PF00196">
    <property type="entry name" value="GerE"/>
    <property type="match status" value="1"/>
</dbReference>
<dbReference type="InterPro" id="IPR036388">
    <property type="entry name" value="WH-like_DNA-bd_sf"/>
</dbReference>
<accession>A0A5S3YV22</accession>
<dbReference type="GO" id="GO:0003677">
    <property type="term" value="F:DNA binding"/>
    <property type="evidence" value="ECO:0007669"/>
    <property type="project" value="InterPro"/>
</dbReference>
<dbReference type="AlphaFoldDB" id="A0A5S3YV22"/>
<dbReference type="Proteomes" id="UP000307362">
    <property type="component" value="Unassembled WGS sequence"/>
</dbReference>
<dbReference type="InterPro" id="IPR016032">
    <property type="entry name" value="Sig_transdc_resp-reg_C-effctor"/>
</dbReference>
<evidence type="ECO:0000313" key="2">
    <source>
        <dbReference type="EMBL" id="TMP81609.1"/>
    </source>
</evidence>
<dbReference type="Gene3D" id="1.10.10.10">
    <property type="entry name" value="Winged helix-like DNA-binding domain superfamily/Winged helix DNA-binding domain"/>
    <property type="match status" value="1"/>
</dbReference>
<reference evidence="3" key="2">
    <citation type="submission" date="2019-06" db="EMBL/GenBank/DDBJ databases">
        <title>Co-occurence of chitin degradation, pigmentation and bioactivity in marine Pseudoalteromonas.</title>
        <authorList>
            <person name="Sonnenschein E.C."/>
            <person name="Bech P.K."/>
        </authorList>
    </citation>
    <scope>NUCLEOTIDE SEQUENCE [LARGE SCALE GENOMIC DNA]</scope>
    <source>
        <strain evidence="3">S1189</strain>
    </source>
</reference>
<reference evidence="2 3" key="1">
    <citation type="submission" date="2017-12" db="EMBL/GenBank/DDBJ databases">
        <authorList>
            <person name="Paulsen S."/>
            <person name="Gram L.K."/>
        </authorList>
    </citation>
    <scope>NUCLEOTIDE SEQUENCE [LARGE SCALE GENOMIC DNA]</scope>
    <source>
        <strain evidence="2 3">S1189</strain>
    </source>
</reference>
<sequence>MRGIRLLKEIDVLELESLKNTIQKTTSNIESWQEVLHEISRLTGVKKGIITLRDRATAELFIPTDVQYESSSPLLYGFSSEEVGSYVTHYARFDPWTEFEKLYHPSKPYALSKYIDQQTLQNSEFWQWLKPQGISDTIVLDIGSSSNSWVAMNLYFLAEDTTTRENTLAVVTELQEVMVEAWEQGLLYRMSKAAPDSLLYFLNQQANPSILIDSNSLIVLENKKATKFLKNNEAIFKDVKGHLKIKNIELKKEFRKAMEKLKESQFSELAELVVADDKFLIKFALIEKAQNAIGEDKGLRLITVEETPQNELLATFPIWENPKLSKRERQLVELLANGNRVVDFYTQYNLKKSTGHFHWANVKEKLNVKDRSEIYAKHQLFNKTYN</sequence>
<feature type="domain" description="HTH luxR-type" evidence="1">
    <location>
        <begin position="321"/>
        <end position="378"/>
    </location>
</feature>
<dbReference type="InterPro" id="IPR000792">
    <property type="entry name" value="Tscrpt_reg_LuxR_C"/>
</dbReference>
<dbReference type="SMART" id="SM00421">
    <property type="entry name" value="HTH_LUXR"/>
    <property type="match status" value="1"/>
</dbReference>
<evidence type="ECO:0000313" key="3">
    <source>
        <dbReference type="Proteomes" id="UP000307362"/>
    </source>
</evidence>
<evidence type="ECO:0000259" key="1">
    <source>
        <dbReference type="SMART" id="SM00421"/>
    </source>
</evidence>
<comment type="caution">
    <text evidence="2">The sequence shown here is derived from an EMBL/GenBank/DDBJ whole genome shotgun (WGS) entry which is preliminary data.</text>
</comment>
<proteinExistence type="predicted"/>
<gene>
    <name evidence="2" type="ORF">CWB73_06890</name>
</gene>